<evidence type="ECO:0000313" key="3">
    <source>
        <dbReference type="EMBL" id="MEU3554372.1"/>
    </source>
</evidence>
<name>A0ABV2YF67_9ACTN</name>
<accession>A0ABV2YF67</accession>
<dbReference type="Proteomes" id="UP001550850">
    <property type="component" value="Unassembled WGS sequence"/>
</dbReference>
<organism evidence="3 4">
    <name type="scientific">Streptomyces fragilis</name>
    <dbReference type="NCBI Taxonomy" id="67301"/>
    <lineage>
        <taxon>Bacteria</taxon>
        <taxon>Bacillati</taxon>
        <taxon>Actinomycetota</taxon>
        <taxon>Actinomycetes</taxon>
        <taxon>Kitasatosporales</taxon>
        <taxon>Streptomycetaceae</taxon>
        <taxon>Streptomyces</taxon>
    </lineage>
</organism>
<dbReference type="EMBL" id="JBEZUR010000009">
    <property type="protein sequence ID" value="MEU3554372.1"/>
    <property type="molecule type" value="Genomic_DNA"/>
</dbReference>
<evidence type="ECO:0000259" key="2">
    <source>
        <dbReference type="PROSITE" id="PS51898"/>
    </source>
</evidence>
<dbReference type="Gene3D" id="1.10.443.10">
    <property type="entry name" value="Intergrase catalytic core"/>
    <property type="match status" value="1"/>
</dbReference>
<keyword evidence="1" id="KW-0233">DNA recombination</keyword>
<proteinExistence type="predicted"/>
<dbReference type="InterPro" id="IPR013762">
    <property type="entry name" value="Integrase-like_cat_sf"/>
</dbReference>
<feature type="domain" description="Tyr recombinase" evidence="2">
    <location>
        <begin position="1"/>
        <end position="100"/>
    </location>
</feature>
<dbReference type="PROSITE" id="PS51898">
    <property type="entry name" value="TYR_RECOMBINASE"/>
    <property type="match status" value="1"/>
</dbReference>
<protein>
    <submittedName>
        <fullName evidence="3">Tyrosine-type recombinase/integrase</fullName>
    </submittedName>
</protein>
<comment type="caution">
    <text evidence="3">The sequence shown here is derived from an EMBL/GenBank/DDBJ whole genome shotgun (WGS) entry which is preliminary data.</text>
</comment>
<evidence type="ECO:0000256" key="1">
    <source>
        <dbReference type="ARBA" id="ARBA00023172"/>
    </source>
</evidence>
<dbReference type="InterPro" id="IPR002104">
    <property type="entry name" value="Integrase_catalytic"/>
</dbReference>
<reference evidence="3 4" key="1">
    <citation type="submission" date="2024-06" db="EMBL/GenBank/DDBJ databases">
        <title>The Natural Products Discovery Center: Release of the First 8490 Sequenced Strains for Exploring Actinobacteria Biosynthetic Diversity.</title>
        <authorList>
            <person name="Kalkreuter E."/>
            <person name="Kautsar S.A."/>
            <person name="Yang D."/>
            <person name="Bader C.D."/>
            <person name="Teijaro C.N."/>
            <person name="Fluegel L."/>
            <person name="Davis C.M."/>
            <person name="Simpson J.R."/>
            <person name="Lauterbach L."/>
            <person name="Steele A.D."/>
            <person name="Gui C."/>
            <person name="Meng S."/>
            <person name="Li G."/>
            <person name="Viehrig K."/>
            <person name="Ye F."/>
            <person name="Su P."/>
            <person name="Kiefer A.F."/>
            <person name="Nichols A."/>
            <person name="Cepeda A.J."/>
            <person name="Yan W."/>
            <person name="Fan B."/>
            <person name="Jiang Y."/>
            <person name="Adhikari A."/>
            <person name="Zheng C.-J."/>
            <person name="Schuster L."/>
            <person name="Cowan T.M."/>
            <person name="Smanski M.J."/>
            <person name="Chevrette M.G."/>
            <person name="De Carvalho L.P.S."/>
            <person name="Shen B."/>
        </authorList>
    </citation>
    <scope>NUCLEOTIDE SEQUENCE [LARGE SCALE GENOMIC DNA]</scope>
    <source>
        <strain evidence="3 4">NPDC038104</strain>
    </source>
</reference>
<evidence type="ECO:0000313" key="4">
    <source>
        <dbReference type="Proteomes" id="UP001550850"/>
    </source>
</evidence>
<dbReference type="InterPro" id="IPR011010">
    <property type="entry name" value="DNA_brk_join_enz"/>
</dbReference>
<dbReference type="SUPFAM" id="SSF56349">
    <property type="entry name" value="DNA breaking-rejoining enzymes"/>
    <property type="match status" value="1"/>
</dbReference>
<dbReference type="Pfam" id="PF00589">
    <property type="entry name" value="Phage_integrase"/>
    <property type="match status" value="1"/>
</dbReference>
<keyword evidence="4" id="KW-1185">Reference proteome</keyword>
<sequence>MAEFGTWGEHGWLFESPKCKNQPFSLKGYDTRWKRALRDAGLEHTGCTPKSLRHYFASVCIAGGVPVFEVAKWLGHKGTRVTEATYVHLLADAHLRSTDAIELAIVENAQHAQEARWS</sequence>
<gene>
    <name evidence="3" type="ORF">AB0E65_09130</name>
</gene>
<dbReference type="RefSeq" id="WP_108955785.1">
    <property type="nucleotide sequence ID" value="NZ_BEVZ01000006.1"/>
</dbReference>